<dbReference type="GO" id="GO:0031122">
    <property type="term" value="P:cytoplasmic microtubule organization"/>
    <property type="evidence" value="ECO:0007669"/>
    <property type="project" value="TreeGrafter"/>
</dbReference>
<dbReference type="GO" id="GO:0005874">
    <property type="term" value="C:microtubule"/>
    <property type="evidence" value="ECO:0007669"/>
    <property type="project" value="UniProtKB-KW"/>
</dbReference>
<sequence length="910" mass="103502">MAYAAELAALTDELVEAITGFTPRKQPTRFAAIRDATARKLRHHPFLRTNQFDVASQLQGLEERFRVHCRDGLADTLNDSRIRLNKMQSKWHPDILHLLLELCDNPVANTRLEDVRALKLVENQAAKPLRWEDIAREDDWENDDPAIWDTIQYSDGSDDEVVLASDWPNSDVEMTSPPEPEIDTPTPSKHADFLVIPVDDGQRERIVKAQQWRWTQPTADAAGKIRKVPLTELDMVREVLFMLQGLPTTLFRSDYTPDPAFQLENIAWETHRNLAHIFSESGAKLAVLRRFVNQTQTAHHLQVLSDSIATRLKSFNSRLSDIERRLVAPKQDYIVSLLAIQQELQESLCGLEVLGDIIRELHSVPNMGAFKYIELLFNEINTAQTIGRSEVAEFLTGVFLECFQLYLRLIRMWMEEGRLMPGDQVFFISEAPVQMPLNHLWKEQFKLRQSRDGRLFAPSFVNAPAKQIFTAGKSIVILKNLGRYEAFKQKDNQEPPLTLEEIAPFGLGLTSFADLFMHWFDRWINSKLGQTSATLKKVLLDGCGLRSALAALECIYFMADATVSDAFCLAVFRKIDALNPNWSDHYTLTSTAQEAYAMTDAHSNRIKVSCGSRAQRLTVETVRDSVTQGLSDIKIMYRLTWPIQLVISEQNIGGYQTIFTFLLQIRRATELLTRLRLLPLQAYEKDAWTEYSAYYSIRSRLLWFCNALRSYLTGLVLTPACKAMHAEMEAAGDVDDMLQVQFRFMKRVLNECCLGPKLQPIYSAMIDILQLSVDLEKARARYAAREAKEIAALSRLSMAATPQRRQRFASTAGAGVRTPVAKKQRHPDSSDDDDDEEEHKGKAGEVDREYDASSYMAQLKEISVKYEGNLRFVTDGLRAVARATTDPASSRWDLLAESLEMNTNTGRVFE</sequence>
<dbReference type="InterPro" id="IPR040457">
    <property type="entry name" value="GCP_C"/>
</dbReference>
<name>A0A0F4ZEX6_9PEZI</name>
<comment type="caution">
    <text evidence="10">The sequence shown here is derived from an EMBL/GenBank/DDBJ whole genome shotgun (WGS) entry which is preliminary data.</text>
</comment>
<comment type="similarity">
    <text evidence="1 5">Belongs to the TUBGCP family.</text>
</comment>
<dbReference type="GO" id="GO:0000930">
    <property type="term" value="C:gamma-tubulin complex"/>
    <property type="evidence" value="ECO:0007669"/>
    <property type="project" value="TreeGrafter"/>
</dbReference>
<dbReference type="InterPro" id="IPR042241">
    <property type="entry name" value="GCP_C_sf"/>
</dbReference>
<evidence type="ECO:0000256" key="4">
    <source>
        <dbReference type="ARBA" id="ARBA00023212"/>
    </source>
</evidence>
<dbReference type="GO" id="GO:0051225">
    <property type="term" value="P:spindle assembly"/>
    <property type="evidence" value="ECO:0007669"/>
    <property type="project" value="TreeGrafter"/>
</dbReference>
<evidence type="ECO:0000256" key="5">
    <source>
        <dbReference type="RuleBase" id="RU363050"/>
    </source>
</evidence>
<dbReference type="GO" id="GO:0005816">
    <property type="term" value="C:spindle pole body"/>
    <property type="evidence" value="ECO:0007669"/>
    <property type="project" value="UniProtKB-ARBA"/>
</dbReference>
<keyword evidence="3 5" id="KW-0493">Microtubule</keyword>
<proteinExistence type="inferred from homology"/>
<feature type="domain" description="Gamma-Tubulin ring complex non-core subunit mod21 N-terminal" evidence="8">
    <location>
        <begin position="67"/>
        <end position="144"/>
    </location>
</feature>
<evidence type="ECO:0000256" key="6">
    <source>
        <dbReference type="SAM" id="MobiDB-lite"/>
    </source>
</evidence>
<dbReference type="GO" id="GO:0000278">
    <property type="term" value="P:mitotic cell cycle"/>
    <property type="evidence" value="ECO:0007669"/>
    <property type="project" value="TreeGrafter"/>
</dbReference>
<evidence type="ECO:0000313" key="11">
    <source>
        <dbReference type="Proteomes" id="UP000033483"/>
    </source>
</evidence>
<feature type="domain" description="Gamma tubulin complex component protein N-terminal" evidence="9">
    <location>
        <begin position="236"/>
        <end position="541"/>
    </location>
</feature>
<evidence type="ECO:0000256" key="2">
    <source>
        <dbReference type="ARBA" id="ARBA00022490"/>
    </source>
</evidence>
<evidence type="ECO:0000259" key="9">
    <source>
        <dbReference type="Pfam" id="PF17681"/>
    </source>
</evidence>
<dbReference type="InterPro" id="IPR041470">
    <property type="entry name" value="GCP_N"/>
</dbReference>
<protein>
    <recommendedName>
        <fullName evidence="5">Spindle pole body component</fullName>
    </recommendedName>
</protein>
<dbReference type="GO" id="GO:0043015">
    <property type="term" value="F:gamma-tubulin binding"/>
    <property type="evidence" value="ECO:0007669"/>
    <property type="project" value="InterPro"/>
</dbReference>
<dbReference type="GO" id="GO:0007020">
    <property type="term" value="P:microtubule nucleation"/>
    <property type="evidence" value="ECO:0007669"/>
    <property type="project" value="InterPro"/>
</dbReference>
<comment type="subcellular location">
    <subcellularLocation>
        <location evidence="5">Cytoplasm</location>
        <location evidence="5">Cytoskeleton</location>
        <location evidence="5">Microtubule organizing center</location>
    </subcellularLocation>
</comment>
<keyword evidence="2 5" id="KW-0963">Cytoplasm</keyword>
<dbReference type="CDD" id="cd22572">
    <property type="entry name" value="GCP5_NTD"/>
    <property type="match status" value="1"/>
</dbReference>
<dbReference type="PANTHER" id="PTHR19302:SF33">
    <property type="entry name" value="GAMMA-TUBULIN COMPLEX COMPONENT 5"/>
    <property type="match status" value="1"/>
</dbReference>
<dbReference type="Gene3D" id="1.20.120.1900">
    <property type="entry name" value="Gamma-tubulin complex, C-terminal domain"/>
    <property type="match status" value="1"/>
</dbReference>
<dbReference type="InterPro" id="IPR059169">
    <property type="entry name" value="GCP5_N_ext"/>
</dbReference>
<evidence type="ECO:0000313" key="10">
    <source>
        <dbReference type="EMBL" id="KKA28468.1"/>
    </source>
</evidence>
<feature type="region of interest" description="Disordered" evidence="6">
    <location>
        <begin position="803"/>
        <end position="848"/>
    </location>
</feature>
<dbReference type="EMBL" id="LAEV01001305">
    <property type="protein sequence ID" value="KKA28468.1"/>
    <property type="molecule type" value="Genomic_DNA"/>
</dbReference>
<evidence type="ECO:0000256" key="3">
    <source>
        <dbReference type="ARBA" id="ARBA00022701"/>
    </source>
</evidence>
<dbReference type="Pfam" id="PF14609">
    <property type="entry name" value="GCP5-Mod21_N"/>
    <property type="match status" value="1"/>
</dbReference>
<feature type="compositionally biased region" description="Basic and acidic residues" evidence="6">
    <location>
        <begin position="838"/>
        <end position="848"/>
    </location>
</feature>
<dbReference type="GO" id="GO:0051011">
    <property type="term" value="F:microtubule minus-end binding"/>
    <property type="evidence" value="ECO:0007669"/>
    <property type="project" value="TreeGrafter"/>
</dbReference>
<dbReference type="Pfam" id="PF04130">
    <property type="entry name" value="GCP_C_terminal"/>
    <property type="match status" value="1"/>
</dbReference>
<dbReference type="GO" id="GO:0051321">
    <property type="term" value="P:meiotic cell cycle"/>
    <property type="evidence" value="ECO:0007669"/>
    <property type="project" value="TreeGrafter"/>
</dbReference>
<dbReference type="Proteomes" id="UP000033483">
    <property type="component" value="Unassembled WGS sequence"/>
</dbReference>
<dbReference type="AlphaFoldDB" id="A0A0F4ZEX6"/>
<dbReference type="PANTHER" id="PTHR19302">
    <property type="entry name" value="GAMMA TUBULIN COMPLEX PROTEIN"/>
    <property type="match status" value="1"/>
</dbReference>
<accession>A0A0F4ZEX6</accession>
<keyword evidence="11" id="KW-1185">Reference proteome</keyword>
<evidence type="ECO:0000259" key="8">
    <source>
        <dbReference type="Pfam" id="PF14609"/>
    </source>
</evidence>
<organism evidence="10 11">
    <name type="scientific">Thielaviopsis punctulata</name>
    <dbReference type="NCBI Taxonomy" id="72032"/>
    <lineage>
        <taxon>Eukaryota</taxon>
        <taxon>Fungi</taxon>
        <taxon>Dikarya</taxon>
        <taxon>Ascomycota</taxon>
        <taxon>Pezizomycotina</taxon>
        <taxon>Sordariomycetes</taxon>
        <taxon>Hypocreomycetidae</taxon>
        <taxon>Microascales</taxon>
        <taxon>Ceratocystidaceae</taxon>
        <taxon>Thielaviopsis</taxon>
    </lineage>
</organism>
<reference evidence="10 11" key="1">
    <citation type="submission" date="2015-03" db="EMBL/GenBank/DDBJ databases">
        <authorList>
            <person name="Radwan O."/>
            <person name="Al-Naeli F.A."/>
            <person name="Rendon G.A."/>
            <person name="Fields C."/>
        </authorList>
    </citation>
    <scope>NUCLEOTIDE SEQUENCE [LARGE SCALE GENOMIC DNA]</scope>
    <source>
        <strain evidence="10">CR-DP1</strain>
    </source>
</reference>
<evidence type="ECO:0000256" key="1">
    <source>
        <dbReference type="ARBA" id="ARBA00010337"/>
    </source>
</evidence>
<dbReference type="InterPro" id="IPR032797">
    <property type="entry name" value="Mod21_N"/>
</dbReference>
<feature type="domain" description="Gamma tubulin complex component C-terminal" evidence="7">
    <location>
        <begin position="545"/>
        <end position="902"/>
    </location>
</feature>
<dbReference type="GO" id="GO:0000922">
    <property type="term" value="C:spindle pole"/>
    <property type="evidence" value="ECO:0007669"/>
    <property type="project" value="InterPro"/>
</dbReference>
<dbReference type="Pfam" id="PF17681">
    <property type="entry name" value="GCP_N_terminal"/>
    <property type="match status" value="1"/>
</dbReference>
<evidence type="ECO:0000259" key="7">
    <source>
        <dbReference type="Pfam" id="PF04130"/>
    </source>
</evidence>
<keyword evidence="4 5" id="KW-0206">Cytoskeleton</keyword>
<dbReference type="OrthoDB" id="66546at2759"/>
<dbReference type="InterPro" id="IPR007259">
    <property type="entry name" value="GCP"/>
</dbReference>
<gene>
    <name evidence="10" type="ORF">TD95_002537</name>
</gene>